<evidence type="ECO:0000313" key="1">
    <source>
        <dbReference type="EMBL" id="PNY29329.1"/>
    </source>
</evidence>
<organism evidence="1 2">
    <name type="scientific">Tolypocladium capitatum</name>
    <dbReference type="NCBI Taxonomy" id="45235"/>
    <lineage>
        <taxon>Eukaryota</taxon>
        <taxon>Fungi</taxon>
        <taxon>Dikarya</taxon>
        <taxon>Ascomycota</taxon>
        <taxon>Pezizomycotina</taxon>
        <taxon>Sordariomycetes</taxon>
        <taxon>Hypocreomycetidae</taxon>
        <taxon>Hypocreales</taxon>
        <taxon>Ophiocordycipitaceae</taxon>
        <taxon>Tolypocladium</taxon>
    </lineage>
</organism>
<protein>
    <recommendedName>
        <fullName evidence="3">LCCL domain-containing protein</fullName>
    </recommendedName>
</protein>
<reference evidence="1 2" key="1">
    <citation type="submission" date="2017-08" db="EMBL/GenBank/DDBJ databases">
        <title>Harnessing the power of phylogenomics to disentangle the directionality and signatures of interkingdom host jumping in the parasitic fungal genus Tolypocladium.</title>
        <authorList>
            <person name="Quandt C.A."/>
            <person name="Patterson W."/>
            <person name="Spatafora J.W."/>
        </authorList>
    </citation>
    <scope>NUCLEOTIDE SEQUENCE [LARGE SCALE GENOMIC DNA]</scope>
    <source>
        <strain evidence="1 2">CBS 113982</strain>
    </source>
</reference>
<gene>
    <name evidence="1" type="ORF">TCAP_00755</name>
</gene>
<dbReference type="InterPro" id="IPR053037">
    <property type="entry name" value="Pericyclase_pydY-like"/>
</dbReference>
<dbReference type="AlphaFoldDB" id="A0A2K3QP79"/>
<dbReference type="PANTHER" id="PTHR38115">
    <property type="entry name" value="LIPOCALIN-LIKE DOMAIN-CONTAINING PROTEIN"/>
    <property type="match status" value="1"/>
</dbReference>
<dbReference type="Proteomes" id="UP000236621">
    <property type="component" value="Unassembled WGS sequence"/>
</dbReference>
<name>A0A2K3QP79_9HYPO</name>
<evidence type="ECO:0000313" key="2">
    <source>
        <dbReference type="Proteomes" id="UP000236621"/>
    </source>
</evidence>
<proteinExistence type="predicted"/>
<sequence>MAAPANKTNKDLNGKWLMNRTLSDSADAGFVLQGIGYLTRTAIGFATVTIDVSQYDAPPKAPSTAEGTFVHIDIEQSASGLTSTKELRCLDDVPRNHSDWIFGAVQGQSRWVALDDVDDEYLKTGWDAVEGKGLILSHVVSQGNGWTATQVWGFQTVHGERRYCRNILVQNGGERAEFRLVYDFLE</sequence>
<evidence type="ECO:0008006" key="3">
    <source>
        <dbReference type="Google" id="ProtNLM"/>
    </source>
</evidence>
<dbReference type="PANTHER" id="PTHR38115:SF1">
    <property type="entry name" value="LIPOCALIN-LIKE DOMAIN-CONTAINING PROTEIN"/>
    <property type="match status" value="1"/>
</dbReference>
<accession>A0A2K3QP79</accession>
<dbReference type="EMBL" id="NRSZ01000125">
    <property type="protein sequence ID" value="PNY29329.1"/>
    <property type="molecule type" value="Genomic_DNA"/>
</dbReference>
<dbReference type="OrthoDB" id="425354at2759"/>
<comment type="caution">
    <text evidence="1">The sequence shown here is derived from an EMBL/GenBank/DDBJ whole genome shotgun (WGS) entry which is preliminary data.</text>
</comment>
<keyword evidence="2" id="KW-1185">Reference proteome</keyword>